<evidence type="ECO:0000313" key="4">
    <source>
        <dbReference type="EMBL" id="MBA8776138.1"/>
    </source>
</evidence>
<dbReference type="AlphaFoldDB" id="A0A9X0TLK9"/>
<dbReference type="EMBL" id="JABTCN010000008">
    <property type="protein sequence ID" value="MBA8776138.1"/>
    <property type="molecule type" value="Genomic_DNA"/>
</dbReference>
<organism evidence="4 5">
    <name type="scientific">Staphylococcus coagulans</name>
    <dbReference type="NCBI Taxonomy" id="74706"/>
    <lineage>
        <taxon>Bacteria</taxon>
        <taxon>Bacillati</taxon>
        <taxon>Bacillota</taxon>
        <taxon>Bacilli</taxon>
        <taxon>Bacillales</taxon>
        <taxon>Staphylococcaceae</taxon>
        <taxon>Staphylococcus</taxon>
    </lineage>
</organism>
<dbReference type="GO" id="GO:0061522">
    <property type="term" value="F:1,4-dihydroxy-2-naphthoyl-CoA thioesterase activity"/>
    <property type="evidence" value="ECO:0007669"/>
    <property type="project" value="TreeGrafter"/>
</dbReference>
<protein>
    <submittedName>
        <fullName evidence="4">PaaI family thioesterase</fullName>
    </submittedName>
</protein>
<evidence type="ECO:0000256" key="2">
    <source>
        <dbReference type="ARBA" id="ARBA00022801"/>
    </source>
</evidence>
<dbReference type="SUPFAM" id="SSF54637">
    <property type="entry name" value="Thioesterase/thiol ester dehydrase-isomerase"/>
    <property type="match status" value="1"/>
</dbReference>
<dbReference type="Pfam" id="PF03061">
    <property type="entry name" value="4HBT"/>
    <property type="match status" value="1"/>
</dbReference>
<comment type="caution">
    <text evidence="4">The sequence shown here is derived from an EMBL/GenBank/DDBJ whole genome shotgun (WGS) entry which is preliminary data.</text>
</comment>
<dbReference type="GO" id="GO:0005829">
    <property type="term" value="C:cytosol"/>
    <property type="evidence" value="ECO:0007669"/>
    <property type="project" value="TreeGrafter"/>
</dbReference>
<dbReference type="NCBIfam" id="TIGR00369">
    <property type="entry name" value="unchar_dom_1"/>
    <property type="match status" value="1"/>
</dbReference>
<proteinExistence type="inferred from homology"/>
<dbReference type="Gene3D" id="3.10.129.10">
    <property type="entry name" value="Hotdog Thioesterase"/>
    <property type="match status" value="1"/>
</dbReference>
<dbReference type="InterPro" id="IPR003736">
    <property type="entry name" value="PAAI_dom"/>
</dbReference>
<dbReference type="PANTHER" id="PTHR43240">
    <property type="entry name" value="1,4-DIHYDROXY-2-NAPHTHOYL-COA THIOESTERASE 1"/>
    <property type="match status" value="1"/>
</dbReference>
<evidence type="ECO:0000256" key="1">
    <source>
        <dbReference type="ARBA" id="ARBA00008324"/>
    </source>
</evidence>
<accession>A0A9X0TLK9</accession>
<reference evidence="4 5" key="1">
    <citation type="journal article" date="2020" name="Access Microbiol">
        <title>Isolation and genome sequencing of Staphylococcus schleiferi subspecies coagulans from Antarctic seals.</title>
        <authorList>
            <person name="Foster G."/>
            <person name="Robb A."/>
            <person name="Paterson G.K."/>
        </authorList>
    </citation>
    <scope>NUCLEOTIDE SEQUENCE [LARGE SCALE GENOMIC DNA]</scope>
    <source>
        <strain evidence="4 5">M615/02/4</strain>
    </source>
</reference>
<evidence type="ECO:0000259" key="3">
    <source>
        <dbReference type="Pfam" id="PF03061"/>
    </source>
</evidence>
<name>A0A9X0TLK9_9STAP</name>
<sequence length="128" mass="14139">MTHLMELLEIKKVSESPGYVKLSMPVSDKVKQPFGYLHGGATMALGETACSIGSFNLLEPSQGIPVGLEMNTNHIKSAREGMIYAEARILHEGQSTHVWDIRMTNEDDELISVMRGTLAIKPIKRESV</sequence>
<dbReference type="InterPro" id="IPR029069">
    <property type="entry name" value="HotDog_dom_sf"/>
</dbReference>
<dbReference type="InterPro" id="IPR006683">
    <property type="entry name" value="Thioestr_dom"/>
</dbReference>
<dbReference type="RefSeq" id="WP_182280560.1">
    <property type="nucleotide sequence ID" value="NZ_JABTCN010000008.1"/>
</dbReference>
<feature type="domain" description="Thioesterase" evidence="3">
    <location>
        <begin position="34"/>
        <end position="111"/>
    </location>
</feature>
<keyword evidence="2" id="KW-0378">Hydrolase</keyword>
<comment type="similarity">
    <text evidence="1">Belongs to the thioesterase PaaI family.</text>
</comment>
<dbReference type="PANTHER" id="PTHR43240:SF5">
    <property type="entry name" value="1,4-DIHYDROXY-2-NAPHTHOYL-COA THIOESTERASE 1"/>
    <property type="match status" value="1"/>
</dbReference>
<gene>
    <name evidence="4" type="ORF">HR081_04265</name>
</gene>
<dbReference type="CDD" id="cd03443">
    <property type="entry name" value="PaaI_thioesterase"/>
    <property type="match status" value="1"/>
</dbReference>
<dbReference type="Proteomes" id="UP000524893">
    <property type="component" value="Unassembled WGS sequence"/>
</dbReference>
<evidence type="ECO:0000313" key="5">
    <source>
        <dbReference type="Proteomes" id="UP000524893"/>
    </source>
</evidence>